<comment type="caution">
    <text evidence="2">The sequence shown here is derived from an EMBL/GenBank/DDBJ whole genome shotgun (WGS) entry which is preliminary data.</text>
</comment>
<evidence type="ECO:0000313" key="3">
    <source>
        <dbReference type="Proteomes" id="UP000275267"/>
    </source>
</evidence>
<name>A0A3L6TLQ5_PANMI</name>
<sequence length="217" mass="23308">MDPSRNFTNFSNQDSPNQKYESSGQISPPTPQSQFQFTSPNFMHNFNPFGPSVNQPPYGHSPPRFQGVQIQHQGSWLQHTPPSFQGFHLQESSGPSMTMQSEAAANRSPSVLQFSQSAGAAANSSSHGSESSSQCPARKEKEPLIIEESSSSRPPSSPQASQSQSSPMPVAVVDASVPRSEAIPNRTATKHTQIWRGPCEAIEAKINGRNGGASSSN</sequence>
<organism evidence="2 3">
    <name type="scientific">Panicum miliaceum</name>
    <name type="common">Proso millet</name>
    <name type="synonym">Broomcorn millet</name>
    <dbReference type="NCBI Taxonomy" id="4540"/>
    <lineage>
        <taxon>Eukaryota</taxon>
        <taxon>Viridiplantae</taxon>
        <taxon>Streptophyta</taxon>
        <taxon>Embryophyta</taxon>
        <taxon>Tracheophyta</taxon>
        <taxon>Spermatophyta</taxon>
        <taxon>Magnoliopsida</taxon>
        <taxon>Liliopsida</taxon>
        <taxon>Poales</taxon>
        <taxon>Poaceae</taxon>
        <taxon>PACMAD clade</taxon>
        <taxon>Panicoideae</taxon>
        <taxon>Panicodae</taxon>
        <taxon>Paniceae</taxon>
        <taxon>Panicinae</taxon>
        <taxon>Panicum</taxon>
        <taxon>Panicum sect. Panicum</taxon>
    </lineage>
</organism>
<feature type="compositionally biased region" description="Polar residues" evidence="1">
    <location>
        <begin position="1"/>
        <end position="44"/>
    </location>
</feature>
<reference evidence="3" key="1">
    <citation type="journal article" date="2019" name="Nat. Commun.">
        <title>The genome of broomcorn millet.</title>
        <authorList>
            <person name="Zou C."/>
            <person name="Miki D."/>
            <person name="Li D."/>
            <person name="Tang Q."/>
            <person name="Xiao L."/>
            <person name="Rajput S."/>
            <person name="Deng P."/>
            <person name="Jia W."/>
            <person name="Huang R."/>
            <person name="Zhang M."/>
            <person name="Sun Y."/>
            <person name="Hu J."/>
            <person name="Fu X."/>
            <person name="Schnable P.S."/>
            <person name="Li F."/>
            <person name="Zhang H."/>
            <person name="Feng B."/>
            <person name="Zhu X."/>
            <person name="Liu R."/>
            <person name="Schnable J.C."/>
            <person name="Zhu J.-K."/>
            <person name="Zhang H."/>
        </authorList>
    </citation>
    <scope>NUCLEOTIDE SEQUENCE [LARGE SCALE GENOMIC DNA]</scope>
</reference>
<feature type="compositionally biased region" description="Low complexity" evidence="1">
    <location>
        <begin position="149"/>
        <end position="167"/>
    </location>
</feature>
<feature type="compositionally biased region" description="Polar residues" evidence="1">
    <location>
        <begin position="68"/>
        <end position="83"/>
    </location>
</feature>
<feature type="compositionally biased region" description="Low complexity" evidence="1">
    <location>
        <begin position="115"/>
        <end position="133"/>
    </location>
</feature>
<dbReference type="STRING" id="4540.A0A3L6TLQ5"/>
<keyword evidence="3" id="KW-1185">Reference proteome</keyword>
<dbReference type="AlphaFoldDB" id="A0A3L6TLQ5"/>
<dbReference type="OrthoDB" id="693833at2759"/>
<evidence type="ECO:0000313" key="2">
    <source>
        <dbReference type="EMBL" id="RLN41129.1"/>
    </source>
</evidence>
<feature type="compositionally biased region" description="Polar residues" evidence="1">
    <location>
        <begin position="90"/>
        <end position="114"/>
    </location>
</feature>
<evidence type="ECO:0000256" key="1">
    <source>
        <dbReference type="SAM" id="MobiDB-lite"/>
    </source>
</evidence>
<accession>A0A3L6TLQ5</accession>
<gene>
    <name evidence="2" type="ORF">C2845_PM01G03080</name>
</gene>
<proteinExistence type="predicted"/>
<dbReference type="EMBL" id="PQIB02000001">
    <property type="protein sequence ID" value="RLN41129.1"/>
    <property type="molecule type" value="Genomic_DNA"/>
</dbReference>
<feature type="region of interest" description="Disordered" evidence="1">
    <location>
        <begin position="1"/>
        <end position="194"/>
    </location>
</feature>
<dbReference type="Proteomes" id="UP000275267">
    <property type="component" value="Unassembled WGS sequence"/>
</dbReference>
<protein>
    <submittedName>
        <fullName evidence="2">Uncharacterized protein</fullName>
    </submittedName>
</protein>